<comment type="similarity">
    <text evidence="1 5">Belongs to the DNA glycosylase MPG family.</text>
</comment>
<organism evidence="6 7">
    <name type="scientific">Chitinophaga hostae</name>
    <dbReference type="NCBI Taxonomy" id="2831022"/>
    <lineage>
        <taxon>Bacteria</taxon>
        <taxon>Pseudomonadati</taxon>
        <taxon>Bacteroidota</taxon>
        <taxon>Chitinophagia</taxon>
        <taxon>Chitinophagales</taxon>
        <taxon>Chitinophagaceae</taxon>
        <taxon>Chitinophaga</taxon>
    </lineage>
</organism>
<comment type="caution">
    <text evidence="6">The sequence shown here is derived from an EMBL/GenBank/DDBJ whole genome shotgun (WGS) entry which is preliminary data.</text>
</comment>
<dbReference type="Gene3D" id="3.10.300.10">
    <property type="entry name" value="Methylpurine-DNA glycosylase (MPG)"/>
    <property type="match status" value="1"/>
</dbReference>
<keyword evidence="7" id="KW-1185">Reference proteome</keyword>
<evidence type="ECO:0000256" key="3">
    <source>
        <dbReference type="ARBA" id="ARBA00022801"/>
    </source>
</evidence>
<proteinExistence type="inferred from homology"/>
<dbReference type="EMBL" id="JAGTXB010000019">
    <property type="protein sequence ID" value="MBS0031055.1"/>
    <property type="molecule type" value="Genomic_DNA"/>
</dbReference>
<evidence type="ECO:0000313" key="6">
    <source>
        <dbReference type="EMBL" id="MBS0031055.1"/>
    </source>
</evidence>
<dbReference type="SUPFAM" id="SSF50486">
    <property type="entry name" value="FMT C-terminal domain-like"/>
    <property type="match status" value="1"/>
</dbReference>
<dbReference type="InterPro" id="IPR003180">
    <property type="entry name" value="MPG"/>
</dbReference>
<evidence type="ECO:0000256" key="2">
    <source>
        <dbReference type="ARBA" id="ARBA00022763"/>
    </source>
</evidence>
<protein>
    <recommendedName>
        <fullName evidence="5">Putative 3-methyladenine DNA glycosylase</fullName>
        <ecNumber evidence="5">3.2.2.-</ecNumber>
    </recommendedName>
</protein>
<dbReference type="Proteomes" id="UP000676386">
    <property type="component" value="Unassembled WGS sequence"/>
</dbReference>
<name>A0ABS5J761_9BACT</name>
<keyword evidence="4 5" id="KW-0234">DNA repair</keyword>
<keyword evidence="2 5" id="KW-0227">DNA damage</keyword>
<accession>A0ABS5J761</accession>
<dbReference type="CDD" id="cd00540">
    <property type="entry name" value="AAG"/>
    <property type="match status" value="1"/>
</dbReference>
<gene>
    <name evidence="6" type="ORF">KE626_27255</name>
</gene>
<dbReference type="Pfam" id="PF02245">
    <property type="entry name" value="Pur_DNA_glyco"/>
    <property type="match status" value="1"/>
</dbReference>
<evidence type="ECO:0000256" key="5">
    <source>
        <dbReference type="HAMAP-Rule" id="MF_00527"/>
    </source>
</evidence>
<dbReference type="NCBIfam" id="TIGR00567">
    <property type="entry name" value="3mg"/>
    <property type="match status" value="1"/>
</dbReference>
<dbReference type="PANTHER" id="PTHR10429">
    <property type="entry name" value="DNA-3-METHYLADENINE GLYCOSYLASE"/>
    <property type="match status" value="1"/>
</dbReference>
<dbReference type="EC" id="3.2.2.-" evidence="5"/>
<reference evidence="6 7" key="1">
    <citation type="submission" date="2021-04" db="EMBL/GenBank/DDBJ databases">
        <title>Chitinophaga sp. nov., isolated from the rhizosphere soil.</title>
        <authorList>
            <person name="He S."/>
        </authorList>
    </citation>
    <scope>NUCLEOTIDE SEQUENCE [LARGE SCALE GENOMIC DNA]</scope>
    <source>
        <strain evidence="6 7">2R12</strain>
    </source>
</reference>
<dbReference type="HAMAP" id="MF_00527">
    <property type="entry name" value="3MGH"/>
    <property type="match status" value="1"/>
</dbReference>
<sequence>MKKLNAAFYRQKDVIKIARELIGKTLVTAIGGVRTSGIIVETEAYAGVGDRASHAWNERRTNRTAVMYQSGGVAYVYLCYGIHYLFNVITNVADTPHAILIRALEPVDGTDTMQSRFGSQPVKNLTAGPGNLSKALGIDNSLTGESLTGNKVWIEDTGATSAENILVSTRVGVQYAGEDAYLPYRFSLKNNKWVSKGKGLIKNVSGKV</sequence>
<dbReference type="InterPro" id="IPR011034">
    <property type="entry name" value="Formyl_transferase-like_C_sf"/>
</dbReference>
<evidence type="ECO:0000313" key="7">
    <source>
        <dbReference type="Proteomes" id="UP000676386"/>
    </source>
</evidence>
<evidence type="ECO:0000256" key="4">
    <source>
        <dbReference type="ARBA" id="ARBA00023204"/>
    </source>
</evidence>
<evidence type="ECO:0000256" key="1">
    <source>
        <dbReference type="ARBA" id="ARBA00009232"/>
    </source>
</evidence>
<dbReference type="InterPro" id="IPR036995">
    <property type="entry name" value="MPG_sf"/>
</dbReference>
<keyword evidence="3 5" id="KW-0378">Hydrolase</keyword>
<dbReference type="PANTHER" id="PTHR10429:SF0">
    <property type="entry name" value="DNA-3-METHYLADENINE GLYCOSYLASE"/>
    <property type="match status" value="1"/>
</dbReference>